<dbReference type="InterPro" id="IPR006427">
    <property type="entry name" value="Portal_HK97"/>
</dbReference>
<dbReference type="Pfam" id="PF04860">
    <property type="entry name" value="Phage_portal"/>
    <property type="match status" value="1"/>
</dbReference>
<accession>A0A8S5MBS8</accession>
<organism evidence="4">
    <name type="scientific">Myoviridae sp. ct9Fw19</name>
    <dbReference type="NCBI Taxonomy" id="2826624"/>
    <lineage>
        <taxon>Viruses</taxon>
        <taxon>Duplodnaviria</taxon>
        <taxon>Heunggongvirae</taxon>
        <taxon>Uroviricota</taxon>
        <taxon>Caudoviricetes</taxon>
    </lineage>
</organism>
<evidence type="ECO:0000313" key="4">
    <source>
        <dbReference type="EMBL" id="DAD79686.1"/>
    </source>
</evidence>
<keyword evidence="2" id="KW-1160">Virus entry into host cell</keyword>
<reference evidence="4" key="1">
    <citation type="journal article" date="2021" name="Proc. Natl. Acad. Sci. U.S.A.">
        <title>A Catalog of Tens of Thousands of Viruses from Human Metagenomes Reveals Hidden Associations with Chronic Diseases.</title>
        <authorList>
            <person name="Tisza M.J."/>
            <person name="Buck C.B."/>
        </authorList>
    </citation>
    <scope>NUCLEOTIDE SEQUENCE</scope>
    <source>
        <strain evidence="4">Ct9Fw19</strain>
    </source>
</reference>
<evidence type="ECO:0000256" key="1">
    <source>
        <dbReference type="ARBA" id="ARBA00022950"/>
    </source>
</evidence>
<dbReference type="NCBIfam" id="TIGR01537">
    <property type="entry name" value="portal_HK97"/>
    <property type="match status" value="1"/>
</dbReference>
<name>A0A8S5MBS8_9CAUD</name>
<dbReference type="EMBL" id="BK014870">
    <property type="protein sequence ID" value="DAD79686.1"/>
    <property type="molecule type" value="Genomic_DNA"/>
</dbReference>
<keyword evidence="2" id="KW-1162">Viral penetration into host cytoplasm</keyword>
<proteinExistence type="predicted"/>
<dbReference type="InterPro" id="IPR006944">
    <property type="entry name" value="Phage/GTA_portal"/>
</dbReference>
<keyword evidence="3" id="KW-0231">Viral genome packaging</keyword>
<evidence type="ECO:0000256" key="2">
    <source>
        <dbReference type="ARBA" id="ARBA00023009"/>
    </source>
</evidence>
<protein>
    <submittedName>
        <fullName evidence="4">Portal protein</fullName>
    </submittedName>
</protein>
<keyword evidence="2" id="KW-1171">Viral genome ejection through host cell envelope</keyword>
<keyword evidence="1" id="KW-1188">Viral release from host cell</keyword>
<evidence type="ECO:0000256" key="3">
    <source>
        <dbReference type="ARBA" id="ARBA00023219"/>
    </source>
</evidence>
<sequence>MVADIISDATIWLMENTDEGDKRLKNELSRMIDITPYSLGTRQTWVSWIVTTMFTSGDGNAFVLPASRNGRIEELLPMPGATTLPQDNGLSYSIQWRGQMFAPDAVLHFRLHPDPAAPWRGRGPRVQLREVLKNLRQAAATTNAFMSSKWMPSVIIKVDSNSEELRDPSGREKLMHEYIQTQRAGEPWMIPAELMDVVTVKPLSLADIAISSSVEMDKRCVAAAIRVPPYFLGVGEYSEAAYNNFIRTTAQPIANGIAQELTKKLLISERWYWKFNTRRLYAYDLKTLASVGDDQYVRGIMTGNEVRDWLDLPPEPGLDERVILENYIPAGMIGNQKKLQSEED</sequence>
<keyword evidence="1" id="KW-0118">Viral capsid assembly</keyword>